<dbReference type="PATRIC" id="fig|1167006.5.peg.3750"/>
<dbReference type="GO" id="GO:0071555">
    <property type="term" value="P:cell wall organization"/>
    <property type="evidence" value="ECO:0007669"/>
    <property type="project" value="UniProtKB-KW"/>
</dbReference>
<dbReference type="Pfam" id="PF02875">
    <property type="entry name" value="Mur_ligase_C"/>
    <property type="match status" value="1"/>
</dbReference>
<evidence type="ECO:0000256" key="5">
    <source>
        <dbReference type="ARBA" id="ARBA00022741"/>
    </source>
</evidence>
<evidence type="ECO:0000256" key="3">
    <source>
        <dbReference type="ARBA" id="ARBA00022490"/>
    </source>
</evidence>
<dbReference type="GO" id="GO:0005737">
    <property type="term" value="C:cytoplasm"/>
    <property type="evidence" value="ECO:0007669"/>
    <property type="project" value="UniProtKB-SubCell"/>
</dbReference>
<dbReference type="PANTHER" id="PTHR43692:SF1">
    <property type="entry name" value="UDP-N-ACETYLMURAMOYLALANINE--D-GLUTAMATE LIGASE"/>
    <property type="match status" value="1"/>
</dbReference>
<dbReference type="KEGG" id="dsf:UWK_03487"/>
<evidence type="ECO:0000256" key="2">
    <source>
        <dbReference type="ARBA" id="ARBA00004752"/>
    </source>
</evidence>
<dbReference type="SUPFAM" id="SSF51984">
    <property type="entry name" value="MurCD N-terminal domain"/>
    <property type="match status" value="1"/>
</dbReference>
<evidence type="ECO:0000259" key="9">
    <source>
        <dbReference type="Pfam" id="PF02875"/>
    </source>
</evidence>
<keyword evidence="12" id="KW-1185">Reference proteome</keyword>
<comment type="subcellular location">
    <subcellularLocation>
        <location evidence="1 7 8">Cytoplasm</location>
    </subcellularLocation>
</comment>
<dbReference type="eggNOG" id="COG0771">
    <property type="taxonomic scope" value="Bacteria"/>
</dbReference>
<evidence type="ECO:0000259" key="10">
    <source>
        <dbReference type="Pfam" id="PF08245"/>
    </source>
</evidence>
<dbReference type="Gene3D" id="3.40.50.720">
    <property type="entry name" value="NAD(P)-binding Rossmann-like Domain"/>
    <property type="match status" value="1"/>
</dbReference>
<keyword evidence="3 7" id="KW-0963">Cytoplasm</keyword>
<keyword evidence="7 8" id="KW-0131">Cell cycle</keyword>
<dbReference type="InterPro" id="IPR036565">
    <property type="entry name" value="Mur-like_cat_sf"/>
</dbReference>
<proteinExistence type="inferred from homology"/>
<dbReference type="Gene3D" id="3.40.1190.10">
    <property type="entry name" value="Mur-like, catalytic domain"/>
    <property type="match status" value="1"/>
</dbReference>
<dbReference type="SUPFAM" id="SSF53623">
    <property type="entry name" value="MurD-like peptide ligases, catalytic domain"/>
    <property type="match status" value="1"/>
</dbReference>
<keyword evidence="4 7" id="KW-0436">Ligase</keyword>
<reference evidence="12" key="1">
    <citation type="journal article" date="2013" name="Stand. Genomic Sci.">
        <title>Complete genome sequence of Desulfocapsa sulfexigens, a marine deltaproteobacterium specialized in disproportionating inorganic sulfur compounds.</title>
        <authorList>
            <person name="Finster K.W."/>
            <person name="Kjeldsen K.U."/>
            <person name="Kube M."/>
            <person name="Reinhardt R."/>
            <person name="Mussmann M."/>
            <person name="Amann R."/>
            <person name="Schreiber L."/>
        </authorList>
    </citation>
    <scope>NUCLEOTIDE SEQUENCE [LARGE SCALE GENOMIC DNA]</scope>
    <source>
        <strain evidence="12">DSM 10523 / SB164P1</strain>
    </source>
</reference>
<dbReference type="AlphaFoldDB" id="M1P989"/>
<evidence type="ECO:0000313" key="12">
    <source>
        <dbReference type="Proteomes" id="UP000011721"/>
    </source>
</evidence>
<dbReference type="Pfam" id="PF08245">
    <property type="entry name" value="Mur_ligase_M"/>
    <property type="match status" value="1"/>
</dbReference>
<protein>
    <recommendedName>
        <fullName evidence="7 8">UDP-N-acetylmuramoylalanine--D-glutamate ligase</fullName>
        <ecNumber evidence="7 8">6.3.2.9</ecNumber>
    </recommendedName>
    <alternativeName>
        <fullName evidence="7">D-glutamic acid-adding enzyme</fullName>
    </alternativeName>
    <alternativeName>
        <fullName evidence="7">UDP-N-acetylmuramoyl-L-alanyl-D-glutamate synthetase</fullName>
    </alternativeName>
</protein>
<dbReference type="InterPro" id="IPR036615">
    <property type="entry name" value="Mur_ligase_C_dom_sf"/>
</dbReference>
<keyword evidence="5 7" id="KW-0547">Nucleotide-binding</keyword>
<dbReference type="GO" id="GO:0008764">
    <property type="term" value="F:UDP-N-acetylmuramoylalanine-D-glutamate ligase activity"/>
    <property type="evidence" value="ECO:0007669"/>
    <property type="project" value="UniProtKB-UniRule"/>
</dbReference>
<feature type="binding site" evidence="7">
    <location>
        <begin position="121"/>
        <end position="127"/>
    </location>
    <ligand>
        <name>ATP</name>
        <dbReference type="ChEBI" id="CHEBI:30616"/>
    </ligand>
</feature>
<sequence>MEIGQKIKPGQHAVVIGLGISGRAMLEFLLSREAQVSVSDRRVFSALPQEDQEYLKKNDISFESGGHSKEFLSRGDFVAISPGVSTDLPLLNELREEHIPILGELALAAPYITECVVAVTGTNGKTTVTALIGELLRASGKKVFVGGNIGTPVLNYLLGDERADYLVLELSSFQLESAGSFCPHIGVLLNITPDHLDRHGSMVNYAAAKMKMFVHQKADDKAILCSDDPMCLHVRELLNGQEVYCFGNPASNCAATGNDRKVCITLPDRTDSYELAGTKLDSHTGMLNSCAAILAVSLLGCEKNDIANGLKYFAPADHRLQHVRLRKGVDYYNDSKATNTGAVISALCSFSKGVILIAGGRDKGEDYTVLKEFVLEKVEKLILIGEAAGAIADAMEGTVPVLRADSMEDAVSLAADSAQPGEIVLLAPACSSFDMFDNYGHRGEVFMQAVLALNDDEGRRV</sequence>
<dbReference type="UniPathway" id="UPA00219"/>
<dbReference type="SUPFAM" id="SSF53244">
    <property type="entry name" value="MurD-like peptide ligases, peptide-binding domain"/>
    <property type="match status" value="1"/>
</dbReference>
<evidence type="ECO:0000256" key="1">
    <source>
        <dbReference type="ARBA" id="ARBA00004496"/>
    </source>
</evidence>
<comment type="similarity">
    <text evidence="7">Belongs to the MurCDEF family.</text>
</comment>
<evidence type="ECO:0000256" key="4">
    <source>
        <dbReference type="ARBA" id="ARBA00022598"/>
    </source>
</evidence>
<dbReference type="Gene3D" id="3.90.190.20">
    <property type="entry name" value="Mur ligase, C-terminal domain"/>
    <property type="match status" value="1"/>
</dbReference>
<keyword evidence="6 7" id="KW-0067">ATP-binding</keyword>
<dbReference type="PANTHER" id="PTHR43692">
    <property type="entry name" value="UDP-N-ACETYLMURAMOYLALANINE--D-GLUTAMATE LIGASE"/>
    <property type="match status" value="1"/>
</dbReference>
<dbReference type="OrthoDB" id="9809796at2"/>
<feature type="domain" description="Mur ligase central" evidence="10">
    <location>
        <begin position="119"/>
        <end position="251"/>
    </location>
</feature>
<keyword evidence="7 8" id="KW-0961">Cell wall biogenesis/degradation</keyword>
<dbReference type="InterPro" id="IPR004101">
    <property type="entry name" value="Mur_ligase_C"/>
</dbReference>
<name>M1P989_DESSD</name>
<organism evidence="11 12">
    <name type="scientific">Desulfocapsa sulfexigens (strain DSM 10523 / SB164P1)</name>
    <dbReference type="NCBI Taxonomy" id="1167006"/>
    <lineage>
        <taxon>Bacteria</taxon>
        <taxon>Pseudomonadati</taxon>
        <taxon>Thermodesulfobacteriota</taxon>
        <taxon>Desulfobulbia</taxon>
        <taxon>Desulfobulbales</taxon>
        <taxon>Desulfocapsaceae</taxon>
        <taxon>Desulfocapsa</taxon>
    </lineage>
</organism>
<gene>
    <name evidence="7" type="primary">murD</name>
    <name evidence="11" type="ordered locus">UWK_03487</name>
</gene>
<dbReference type="NCBIfam" id="TIGR01087">
    <property type="entry name" value="murD"/>
    <property type="match status" value="1"/>
</dbReference>
<comment type="function">
    <text evidence="7 8">Cell wall formation. Catalyzes the addition of glutamate to the nucleotide precursor UDP-N-acetylmuramoyl-L-alanine (UMA).</text>
</comment>
<comment type="pathway">
    <text evidence="2 7 8">Cell wall biogenesis; peptidoglycan biosynthesis.</text>
</comment>
<dbReference type="EC" id="6.3.2.9" evidence="7 8"/>
<evidence type="ECO:0000256" key="6">
    <source>
        <dbReference type="ARBA" id="ARBA00022840"/>
    </source>
</evidence>
<dbReference type="GO" id="GO:0005524">
    <property type="term" value="F:ATP binding"/>
    <property type="evidence" value="ECO:0007669"/>
    <property type="project" value="UniProtKB-UniRule"/>
</dbReference>
<accession>M1P989</accession>
<dbReference type="InterPro" id="IPR005762">
    <property type="entry name" value="MurD"/>
</dbReference>
<keyword evidence="7 8" id="KW-0132">Cell division</keyword>
<dbReference type="EMBL" id="CP003985">
    <property type="protein sequence ID" value="AGF80003.1"/>
    <property type="molecule type" value="Genomic_DNA"/>
</dbReference>
<keyword evidence="7 8" id="KW-0133">Cell shape</keyword>
<dbReference type="GO" id="GO:0051301">
    <property type="term" value="P:cell division"/>
    <property type="evidence" value="ECO:0007669"/>
    <property type="project" value="UniProtKB-KW"/>
</dbReference>
<dbReference type="HOGENOM" id="CLU_032540_0_0_7"/>
<dbReference type="RefSeq" id="WP_015405685.1">
    <property type="nucleotide sequence ID" value="NC_020304.1"/>
</dbReference>
<dbReference type="GO" id="GO:0009252">
    <property type="term" value="P:peptidoglycan biosynthetic process"/>
    <property type="evidence" value="ECO:0007669"/>
    <property type="project" value="UniProtKB-UniRule"/>
</dbReference>
<evidence type="ECO:0000313" key="11">
    <source>
        <dbReference type="EMBL" id="AGF80003.1"/>
    </source>
</evidence>
<dbReference type="InterPro" id="IPR013221">
    <property type="entry name" value="Mur_ligase_cen"/>
</dbReference>
<dbReference type="Proteomes" id="UP000011721">
    <property type="component" value="Chromosome"/>
</dbReference>
<evidence type="ECO:0000256" key="8">
    <source>
        <dbReference type="RuleBase" id="RU003664"/>
    </source>
</evidence>
<comment type="catalytic activity">
    <reaction evidence="7 8">
        <text>UDP-N-acetyl-alpha-D-muramoyl-L-alanine + D-glutamate + ATP = UDP-N-acetyl-alpha-D-muramoyl-L-alanyl-D-glutamate + ADP + phosphate + H(+)</text>
        <dbReference type="Rhea" id="RHEA:16429"/>
        <dbReference type="ChEBI" id="CHEBI:15378"/>
        <dbReference type="ChEBI" id="CHEBI:29986"/>
        <dbReference type="ChEBI" id="CHEBI:30616"/>
        <dbReference type="ChEBI" id="CHEBI:43474"/>
        <dbReference type="ChEBI" id="CHEBI:83898"/>
        <dbReference type="ChEBI" id="CHEBI:83900"/>
        <dbReference type="ChEBI" id="CHEBI:456216"/>
        <dbReference type="EC" id="6.3.2.9"/>
    </reaction>
</comment>
<evidence type="ECO:0000256" key="7">
    <source>
        <dbReference type="HAMAP-Rule" id="MF_00639"/>
    </source>
</evidence>
<dbReference type="HAMAP" id="MF_00639">
    <property type="entry name" value="MurD"/>
    <property type="match status" value="1"/>
</dbReference>
<dbReference type="GO" id="GO:0008360">
    <property type="term" value="P:regulation of cell shape"/>
    <property type="evidence" value="ECO:0007669"/>
    <property type="project" value="UniProtKB-KW"/>
</dbReference>
<keyword evidence="7 8" id="KW-0573">Peptidoglycan synthesis</keyword>
<dbReference type="STRING" id="1167006.UWK_03487"/>
<dbReference type="Pfam" id="PF21799">
    <property type="entry name" value="MurD-like_N"/>
    <property type="match status" value="1"/>
</dbReference>
<feature type="domain" description="Mur ligase C-terminal" evidence="9">
    <location>
        <begin position="318"/>
        <end position="430"/>
    </location>
</feature>